<evidence type="ECO:0000259" key="13">
    <source>
        <dbReference type="Pfam" id="PF02782"/>
    </source>
</evidence>
<dbReference type="GO" id="GO:0006641">
    <property type="term" value="P:triglyceride metabolic process"/>
    <property type="evidence" value="ECO:0007669"/>
    <property type="project" value="TreeGrafter"/>
</dbReference>
<dbReference type="EC" id="2.7.1.30" evidence="3"/>
<feature type="coiled-coil region" evidence="10">
    <location>
        <begin position="545"/>
        <end position="656"/>
    </location>
</feature>
<reference evidence="14 15" key="1">
    <citation type="submission" date="2010-05" db="EMBL/GenBank/DDBJ databases">
        <title>The Genome Sequence of Thecamonas trahens ATCC 50062.</title>
        <authorList>
            <consortium name="The Broad Institute Genome Sequencing Platform"/>
            <person name="Russ C."/>
            <person name="Cuomo C."/>
            <person name="Shea T."/>
            <person name="Young S.K."/>
            <person name="Zeng Q."/>
            <person name="Koehrsen M."/>
            <person name="Haas B."/>
            <person name="Borodovsky M."/>
            <person name="Guigo R."/>
            <person name="Alvarado L."/>
            <person name="Berlin A."/>
            <person name="Bochicchio J."/>
            <person name="Borenstein D."/>
            <person name="Chapman S."/>
            <person name="Chen Z."/>
            <person name="Freedman E."/>
            <person name="Gellesch M."/>
            <person name="Goldberg J."/>
            <person name="Griggs A."/>
            <person name="Gujja S."/>
            <person name="Heilman E."/>
            <person name="Heiman D."/>
            <person name="Hepburn T."/>
            <person name="Howarth C."/>
            <person name="Jen D."/>
            <person name="Larson L."/>
            <person name="Mehta T."/>
            <person name="Park D."/>
            <person name="Pearson M."/>
            <person name="Roberts A."/>
            <person name="Saif S."/>
            <person name="Shenoy N."/>
            <person name="Sisk P."/>
            <person name="Stolte C."/>
            <person name="Sykes S."/>
            <person name="Thomson T."/>
            <person name="Walk T."/>
            <person name="White J."/>
            <person name="Yandava C."/>
            <person name="Burger G."/>
            <person name="Gray M.W."/>
            <person name="Holland P.W.H."/>
            <person name="King N."/>
            <person name="Lang F.B.F."/>
            <person name="Roger A.J."/>
            <person name="Ruiz-Trillo I."/>
            <person name="Lander E."/>
            <person name="Nusbaum C."/>
        </authorList>
    </citation>
    <scope>NUCLEOTIDE SEQUENCE [LARGE SCALE GENOMIC DNA]</scope>
    <source>
        <strain evidence="14 15">ATCC 50062</strain>
    </source>
</reference>
<dbReference type="Gene3D" id="3.30.420.40">
    <property type="match status" value="2"/>
</dbReference>
<dbReference type="GeneID" id="25566259"/>
<protein>
    <recommendedName>
        <fullName evidence="3">glycerol kinase</fullName>
        <ecNumber evidence="3">2.7.1.30</ecNumber>
    </recommendedName>
    <alternativeName>
        <fullName evidence="9">ATP:glycerol 3-phosphotransferase</fullName>
    </alternativeName>
</protein>
<dbReference type="AlphaFoldDB" id="A0A0L0DGJ4"/>
<evidence type="ECO:0000256" key="4">
    <source>
        <dbReference type="ARBA" id="ARBA00022679"/>
    </source>
</evidence>
<evidence type="ECO:0000259" key="12">
    <source>
        <dbReference type="Pfam" id="PF00370"/>
    </source>
</evidence>
<feature type="transmembrane region" description="Helical" evidence="11">
    <location>
        <begin position="671"/>
        <end position="690"/>
    </location>
</feature>
<dbReference type="Pfam" id="PF00370">
    <property type="entry name" value="FGGY_N"/>
    <property type="match status" value="1"/>
</dbReference>
<keyword evidence="10" id="KW-0175">Coiled coil</keyword>
<keyword evidence="15" id="KW-1185">Reference proteome</keyword>
<keyword evidence="11" id="KW-0812">Transmembrane</keyword>
<evidence type="ECO:0000256" key="9">
    <source>
        <dbReference type="ARBA" id="ARBA00043149"/>
    </source>
</evidence>
<dbReference type="OrthoDB" id="5422795at2759"/>
<dbReference type="FunFam" id="3.30.420.40:FF:000086">
    <property type="entry name" value="Glycerol kinase"/>
    <property type="match status" value="1"/>
</dbReference>
<dbReference type="PROSITE" id="PS00933">
    <property type="entry name" value="FGGY_KINASES_1"/>
    <property type="match status" value="1"/>
</dbReference>
<dbReference type="PANTHER" id="PTHR10196">
    <property type="entry name" value="SUGAR KINASE"/>
    <property type="match status" value="1"/>
</dbReference>
<dbReference type="GO" id="GO:0019563">
    <property type="term" value="P:glycerol catabolic process"/>
    <property type="evidence" value="ECO:0007669"/>
    <property type="project" value="UniProtKB-UniPathway"/>
</dbReference>
<dbReference type="SUPFAM" id="SSF53067">
    <property type="entry name" value="Actin-like ATPase domain"/>
    <property type="match status" value="2"/>
</dbReference>
<keyword evidence="11" id="KW-0472">Membrane</keyword>
<gene>
    <name evidence="14" type="ORF">AMSG_07321</name>
</gene>
<evidence type="ECO:0000256" key="7">
    <source>
        <dbReference type="ARBA" id="ARBA00022798"/>
    </source>
</evidence>
<evidence type="ECO:0000256" key="10">
    <source>
        <dbReference type="SAM" id="Coils"/>
    </source>
</evidence>
<dbReference type="GO" id="GO:0046167">
    <property type="term" value="P:glycerol-3-phosphate biosynthetic process"/>
    <property type="evidence" value="ECO:0007669"/>
    <property type="project" value="TreeGrafter"/>
</dbReference>
<dbReference type="UniPathway" id="UPA00618">
    <property type="reaction ID" value="UER00672"/>
</dbReference>
<evidence type="ECO:0000256" key="5">
    <source>
        <dbReference type="ARBA" id="ARBA00022741"/>
    </source>
</evidence>
<evidence type="ECO:0000256" key="2">
    <source>
        <dbReference type="ARBA" id="ARBA00009156"/>
    </source>
</evidence>
<dbReference type="Pfam" id="PF02782">
    <property type="entry name" value="FGGY_C"/>
    <property type="match status" value="1"/>
</dbReference>
<keyword evidence="11" id="KW-1133">Transmembrane helix</keyword>
<keyword evidence="5" id="KW-0547">Nucleotide-binding</keyword>
<comment type="similarity">
    <text evidence="2">Belongs to the FGGY kinase family.</text>
</comment>
<keyword evidence="7" id="KW-0319">Glycerol metabolism</keyword>
<keyword evidence="8" id="KW-0067">ATP-binding</keyword>
<dbReference type="GO" id="GO:0004370">
    <property type="term" value="F:glycerol kinase activity"/>
    <property type="evidence" value="ECO:0007669"/>
    <property type="project" value="UniProtKB-EC"/>
</dbReference>
<keyword evidence="6 14" id="KW-0418">Kinase</keyword>
<organism evidence="14 15">
    <name type="scientific">Thecamonas trahens ATCC 50062</name>
    <dbReference type="NCBI Taxonomy" id="461836"/>
    <lineage>
        <taxon>Eukaryota</taxon>
        <taxon>Apusozoa</taxon>
        <taxon>Apusomonadida</taxon>
        <taxon>Apusomonadidae</taxon>
        <taxon>Thecamonas</taxon>
    </lineage>
</organism>
<evidence type="ECO:0000313" key="15">
    <source>
        <dbReference type="Proteomes" id="UP000054408"/>
    </source>
</evidence>
<evidence type="ECO:0000313" key="14">
    <source>
        <dbReference type="EMBL" id="KNC51310.1"/>
    </source>
</evidence>
<evidence type="ECO:0000256" key="8">
    <source>
        <dbReference type="ARBA" id="ARBA00022840"/>
    </source>
</evidence>
<sequence>MADQKYAAALDVGTSSVRFIVFQHDGTVAASVAQEVPTATPQPGWVEQDAEAVLQACVAVMAAGVAAAEAEASIAPEAIGCVGVTNHRESTVAWSAASGQPLAPMIIWSDVRTAAIVDRIAAEAGGERALAAITGLPMSTYFSAFKMRWLLENVPAVADAAADGDLRLSTVDAFVIARLTSGDVYVSDVTNASRTCLMDLSSLKWSSEALELFDLPPTALPTIVSSAEEYGRIDPAVVPDLAHVPLAGCLGDQQAALVGQRCFAAGLAKNTYGTGCFMLLNVGTTPRFSSAGLLGTVAYQLGPDAPVHYALEGSVAVAGLGVRWARDNLGIIDSPKQINELATAVDDTAGVVFVPAFSGLLRRTGLRTLAAHIARAILEAPCFRTAEVLVAMAADAPDVALSSLRVDGGMAASDLLLQTQADLIGIPVERPAMLETTALGAAFAAGLATGVWASPDAFAAATESQLTIVAPSYAETDSVAVAAIASRKAAWTHAVAQAKLPADYDEAASDAIKAQLADQIEVAQALQLLLASESEANNEYAMTKVPELEAQVAAARREADALRSQVATADASAREVTAAKSELEARLEVEVKNVAQLTGQVEAQSQVLAALAARYKALEKEAGEHRTAAADAAAAVDRMTAELETAARAVHSANKDVVSHAALAAAAHTRALVALGGLGVALTAGLGLFLRFRR</sequence>
<evidence type="ECO:0000256" key="3">
    <source>
        <dbReference type="ARBA" id="ARBA00012099"/>
    </source>
</evidence>
<dbReference type="GO" id="GO:0005739">
    <property type="term" value="C:mitochondrion"/>
    <property type="evidence" value="ECO:0007669"/>
    <property type="project" value="TreeGrafter"/>
</dbReference>
<dbReference type="Proteomes" id="UP000054408">
    <property type="component" value="Unassembled WGS sequence"/>
</dbReference>
<comment type="pathway">
    <text evidence="1">Polyol metabolism; glycerol degradation via glycerol kinase pathway; sn-glycerol 3-phosphate from glycerol: step 1/1.</text>
</comment>
<dbReference type="STRING" id="461836.A0A0L0DGJ4"/>
<evidence type="ECO:0000256" key="1">
    <source>
        <dbReference type="ARBA" id="ARBA00005190"/>
    </source>
</evidence>
<dbReference type="InterPro" id="IPR018485">
    <property type="entry name" value="FGGY_C"/>
</dbReference>
<name>A0A0L0DGJ4_THETB</name>
<evidence type="ECO:0000256" key="11">
    <source>
        <dbReference type="SAM" id="Phobius"/>
    </source>
</evidence>
<dbReference type="OMA" id="FGTMESW"/>
<dbReference type="eggNOG" id="KOG2517">
    <property type="taxonomic scope" value="Eukaryota"/>
</dbReference>
<proteinExistence type="inferred from homology"/>
<dbReference type="InterPro" id="IPR043129">
    <property type="entry name" value="ATPase_NBD"/>
</dbReference>
<dbReference type="GO" id="GO:0005524">
    <property type="term" value="F:ATP binding"/>
    <property type="evidence" value="ECO:0007669"/>
    <property type="project" value="UniProtKB-KW"/>
</dbReference>
<dbReference type="EMBL" id="GL349466">
    <property type="protein sequence ID" value="KNC51310.1"/>
    <property type="molecule type" value="Genomic_DNA"/>
</dbReference>
<dbReference type="InterPro" id="IPR018484">
    <property type="entry name" value="FGGY_N"/>
</dbReference>
<feature type="domain" description="Carbohydrate kinase FGGY N-terminal" evidence="12">
    <location>
        <begin position="6"/>
        <end position="259"/>
    </location>
</feature>
<feature type="domain" description="Carbohydrate kinase FGGY C-terminal" evidence="13">
    <location>
        <begin position="269"/>
        <end position="448"/>
    </location>
</feature>
<dbReference type="InterPro" id="IPR018483">
    <property type="entry name" value="Carb_kinase_FGGY_CS"/>
</dbReference>
<keyword evidence="4" id="KW-0808">Transferase</keyword>
<dbReference type="PANTHER" id="PTHR10196:SF69">
    <property type="entry name" value="GLYCEROL KINASE"/>
    <property type="match status" value="1"/>
</dbReference>
<accession>A0A0L0DGJ4</accession>
<evidence type="ECO:0000256" key="6">
    <source>
        <dbReference type="ARBA" id="ARBA00022777"/>
    </source>
</evidence>
<dbReference type="RefSeq" id="XP_013756232.1">
    <property type="nucleotide sequence ID" value="XM_013900778.1"/>
</dbReference>